<organism evidence="3 4">
    <name type="scientific">Novosphingobium subterraneum</name>
    <dbReference type="NCBI Taxonomy" id="48936"/>
    <lineage>
        <taxon>Bacteria</taxon>
        <taxon>Pseudomonadati</taxon>
        <taxon>Pseudomonadota</taxon>
        <taxon>Alphaproteobacteria</taxon>
        <taxon>Sphingomonadales</taxon>
        <taxon>Sphingomonadaceae</taxon>
        <taxon>Novosphingobium</taxon>
    </lineage>
</organism>
<dbReference type="Pfam" id="PF03544">
    <property type="entry name" value="TonB_C"/>
    <property type="match status" value="1"/>
</dbReference>
<dbReference type="EMBL" id="JRVC01000022">
    <property type="protein sequence ID" value="KHS43432.1"/>
    <property type="molecule type" value="Genomic_DNA"/>
</dbReference>
<protein>
    <submittedName>
        <fullName evidence="3">TonB-like protein</fullName>
    </submittedName>
</protein>
<feature type="signal peptide" evidence="1">
    <location>
        <begin position="1"/>
        <end position="32"/>
    </location>
</feature>
<dbReference type="InterPro" id="IPR037682">
    <property type="entry name" value="TonB_C"/>
</dbReference>
<dbReference type="AlphaFoldDB" id="A0A0B9A280"/>
<proteinExistence type="predicted"/>
<evidence type="ECO:0000259" key="2">
    <source>
        <dbReference type="Pfam" id="PF03544"/>
    </source>
</evidence>
<dbReference type="Proteomes" id="UP000031338">
    <property type="component" value="Unassembled WGS sequence"/>
</dbReference>
<comment type="caution">
    <text evidence="3">The sequence shown here is derived from an EMBL/GenBank/DDBJ whole genome shotgun (WGS) entry which is preliminary data.</text>
</comment>
<evidence type="ECO:0000313" key="3">
    <source>
        <dbReference type="EMBL" id="KHS43432.1"/>
    </source>
</evidence>
<dbReference type="SUPFAM" id="SSF74653">
    <property type="entry name" value="TolA/TonB C-terminal domain"/>
    <property type="match status" value="1"/>
</dbReference>
<dbReference type="STRING" id="48936.NJ75_03741"/>
<accession>A0A0B9A280</accession>
<dbReference type="PATRIC" id="fig|48936.3.peg.3773"/>
<name>A0A0B9A280_9SPHN</name>
<reference evidence="3 4" key="1">
    <citation type="submission" date="2014-10" db="EMBL/GenBank/DDBJ databases">
        <title>Draft genome sequence of Novosphingobium subterraneum DSM 12447.</title>
        <authorList>
            <person name="Gan H.M."/>
            <person name="Gan H.Y."/>
            <person name="Savka M.A."/>
        </authorList>
    </citation>
    <scope>NUCLEOTIDE SEQUENCE [LARGE SCALE GENOMIC DNA]</scope>
    <source>
        <strain evidence="3 4">DSM 12447</strain>
    </source>
</reference>
<feature type="chain" id="PRO_5002127294" evidence="1">
    <location>
        <begin position="33"/>
        <end position="297"/>
    </location>
</feature>
<feature type="domain" description="TonB C-terminal" evidence="2">
    <location>
        <begin position="218"/>
        <end position="293"/>
    </location>
</feature>
<dbReference type="Gene3D" id="3.30.1150.10">
    <property type="match status" value="1"/>
</dbReference>
<sequence length="297" mass="32538">MTKLMYMNKTSRTLGTYAAIFAMAAIPRPLLASTPEMLSSRTAWIVHYADDSCRLGREFGAEGDKIMVILDQFAPGDVYHITLAGKGTERLGKTGSDADMGFGPELALQKQVGLMRGTNTAGEPVVVLGPLDLLNRDSEGAHPPATAAEVAKIRELRIRRKSEDLTFRLGTMTSALAGMRTCTADLVKLWGLDPVQQQNLASLPAPLTSPSKWLKSSDYPKKALRKNEQALVSFRLMIDASGTPTLCRIQVATQSPEFKELTCELLMKRARFEPARDRSGTAVPSYHVNTVRWIVAD</sequence>
<keyword evidence="1" id="KW-0732">Signal</keyword>
<evidence type="ECO:0000313" key="4">
    <source>
        <dbReference type="Proteomes" id="UP000031338"/>
    </source>
</evidence>
<evidence type="ECO:0000256" key="1">
    <source>
        <dbReference type="SAM" id="SignalP"/>
    </source>
</evidence>
<dbReference type="GO" id="GO:0055085">
    <property type="term" value="P:transmembrane transport"/>
    <property type="evidence" value="ECO:0007669"/>
    <property type="project" value="InterPro"/>
</dbReference>
<gene>
    <name evidence="3" type="ORF">NJ75_03741</name>
</gene>
<keyword evidence="4" id="KW-1185">Reference proteome</keyword>